<reference evidence="3" key="1">
    <citation type="submission" date="2020-04" db="EMBL/GenBank/DDBJ databases">
        <authorList>
            <person name="Zhang T."/>
        </authorList>
    </citation>
    <scope>NUCLEOTIDE SEQUENCE</scope>
    <source>
        <strain evidence="3">HKST-UBA02</strain>
    </source>
</reference>
<accession>A0A956NDU7</accession>
<name>A0A956NDU7_UNCEI</name>
<evidence type="ECO:0000313" key="3">
    <source>
        <dbReference type="EMBL" id="MCA9756631.1"/>
    </source>
</evidence>
<comment type="caution">
    <text evidence="3">The sequence shown here is derived from an EMBL/GenBank/DDBJ whole genome shotgun (WGS) entry which is preliminary data.</text>
</comment>
<feature type="region of interest" description="Disordered" evidence="1">
    <location>
        <begin position="295"/>
        <end position="326"/>
    </location>
</feature>
<organism evidence="3 4">
    <name type="scientific">Eiseniibacteriota bacterium</name>
    <dbReference type="NCBI Taxonomy" id="2212470"/>
    <lineage>
        <taxon>Bacteria</taxon>
        <taxon>Candidatus Eiseniibacteriota</taxon>
    </lineage>
</organism>
<evidence type="ECO:0000256" key="2">
    <source>
        <dbReference type="SAM" id="SignalP"/>
    </source>
</evidence>
<feature type="compositionally biased region" description="Low complexity" evidence="1">
    <location>
        <begin position="297"/>
        <end position="326"/>
    </location>
</feature>
<proteinExistence type="predicted"/>
<dbReference type="Proteomes" id="UP000739538">
    <property type="component" value="Unassembled WGS sequence"/>
</dbReference>
<feature type="chain" id="PRO_5036762622" description="DUF4097 domain-containing protein" evidence="2">
    <location>
        <begin position="29"/>
        <end position="326"/>
    </location>
</feature>
<dbReference type="AlphaFoldDB" id="A0A956NDU7"/>
<dbReference type="EMBL" id="JAGQHS010000060">
    <property type="protein sequence ID" value="MCA9756631.1"/>
    <property type="molecule type" value="Genomic_DNA"/>
</dbReference>
<evidence type="ECO:0008006" key="5">
    <source>
        <dbReference type="Google" id="ProtNLM"/>
    </source>
</evidence>
<keyword evidence="2" id="KW-0732">Signal</keyword>
<evidence type="ECO:0000256" key="1">
    <source>
        <dbReference type="SAM" id="MobiDB-lite"/>
    </source>
</evidence>
<feature type="signal peptide" evidence="2">
    <location>
        <begin position="1"/>
        <end position="28"/>
    </location>
</feature>
<gene>
    <name evidence="3" type="ORF">KDA27_12580</name>
</gene>
<evidence type="ECO:0000313" key="4">
    <source>
        <dbReference type="Proteomes" id="UP000739538"/>
    </source>
</evidence>
<reference evidence="3" key="2">
    <citation type="journal article" date="2021" name="Microbiome">
        <title>Successional dynamics and alternative stable states in a saline activated sludge microbial community over 9 years.</title>
        <authorList>
            <person name="Wang Y."/>
            <person name="Ye J."/>
            <person name="Ju F."/>
            <person name="Liu L."/>
            <person name="Boyd J.A."/>
            <person name="Deng Y."/>
            <person name="Parks D.H."/>
            <person name="Jiang X."/>
            <person name="Yin X."/>
            <person name="Woodcroft B.J."/>
            <person name="Tyson G.W."/>
            <person name="Hugenholtz P."/>
            <person name="Polz M.F."/>
            <person name="Zhang T."/>
        </authorList>
    </citation>
    <scope>NUCLEOTIDE SEQUENCE</scope>
    <source>
        <strain evidence="3">HKST-UBA02</strain>
    </source>
</reference>
<protein>
    <recommendedName>
        <fullName evidence="5">DUF4097 domain-containing protein</fullName>
    </recommendedName>
</protein>
<sequence length="326" mass="34241">MRFGTEPLRLPILFLVGFASALLLPACSDDEPTTPSHHSAIRDYSDMEDASGITFASFEGVNSEVQVRSGQTNVIDIQVRAEVDAPSAEDAEDFADAIQMRTELDRTHRSWWFDYPTVPRDVTITLDWIIEVPEGMEVEVEAVNGSFDVDGVLGPVILAIQNGVVEVRGETGQLTVSGTNASVDIALDALDGPLSSTTVNGNQKLAFGEGDTSVFAATVNGAIELTLPRPYDGDLDAQVQNGSVDVLVTLSGAQVTPTQVTGHIGGESENSVLLRAVNGGIDVFMARVARLHVSPQSSGNTIGCSSSSPPGRSGTGSPSGTNPARS</sequence>